<protein>
    <submittedName>
        <fullName evidence="2">YncE family protein</fullName>
    </submittedName>
</protein>
<feature type="region of interest" description="Disordered" evidence="1">
    <location>
        <begin position="1"/>
        <end position="34"/>
    </location>
</feature>
<dbReference type="Gene3D" id="2.130.10.10">
    <property type="entry name" value="YVTN repeat-like/Quinoprotein amine dehydrogenase"/>
    <property type="match status" value="2"/>
</dbReference>
<dbReference type="PANTHER" id="PTHR47197:SF3">
    <property type="entry name" value="DIHYDRO-HEME D1 DEHYDROGENASE"/>
    <property type="match status" value="1"/>
</dbReference>
<comment type="caution">
    <text evidence="2">The sequence shown here is derived from an EMBL/GenBank/DDBJ whole genome shotgun (WGS) entry which is preliminary data.</text>
</comment>
<reference evidence="3" key="1">
    <citation type="journal article" date="2019" name="Int. J. Syst. Evol. Microbiol.">
        <title>The Global Catalogue of Microorganisms (GCM) 10K type strain sequencing project: providing services to taxonomists for standard genome sequencing and annotation.</title>
        <authorList>
            <consortium name="The Broad Institute Genomics Platform"/>
            <consortium name="The Broad Institute Genome Sequencing Center for Infectious Disease"/>
            <person name="Wu L."/>
            <person name="Ma J."/>
        </authorList>
    </citation>
    <scope>NUCLEOTIDE SEQUENCE [LARGE SCALE GENOMIC DNA]</scope>
    <source>
        <strain evidence="3">CECT 8531</strain>
    </source>
</reference>
<evidence type="ECO:0000313" key="2">
    <source>
        <dbReference type="EMBL" id="MFC4292696.1"/>
    </source>
</evidence>
<name>A0ABV8RKC3_9SPHN</name>
<evidence type="ECO:0000256" key="1">
    <source>
        <dbReference type="SAM" id="MobiDB-lite"/>
    </source>
</evidence>
<dbReference type="InterPro" id="IPR011048">
    <property type="entry name" value="Haem_d1_sf"/>
</dbReference>
<sequence length="342" mass="35643">MTAALSAQDNAANPPQRPKSSSISTKAPTKTQSMLLVGNKGEDSVSFIDLDTGREVRRVGTNGPAPHEIAISPDGKQAAIVHYGANGIELFDIASRQSVMVIELPENARPHGLVWLRDGRLIASAEGIDAIAIANVCSPNEDCVQSGYYVNMISTGQKGSHMVAVSPDAARAYTANLTDGSVTMIDLAAGRAIRSVAAGAGAEGIAITADGTEIWASARETNKAYVYDAETLDKKAEVDVGKFPLRIIASPDGKYMVTSNLVDGNLSVIDIAERKVVRTIKVTGDAGARQVTILFNADGSRIYAALTGMNKIAEIDFASGELLGMLSGGQDGDGLAIVTAAP</sequence>
<dbReference type="InterPro" id="IPR051200">
    <property type="entry name" value="Host-pathogen_enzymatic-act"/>
</dbReference>
<keyword evidence="3" id="KW-1185">Reference proteome</keyword>
<proteinExistence type="predicted"/>
<gene>
    <name evidence="2" type="ORF">ACFOWX_09755</name>
</gene>
<organism evidence="2 3">
    <name type="scientific">Sphingorhabdus arenilitoris</name>
    <dbReference type="NCBI Taxonomy" id="1490041"/>
    <lineage>
        <taxon>Bacteria</taxon>
        <taxon>Pseudomonadati</taxon>
        <taxon>Pseudomonadota</taxon>
        <taxon>Alphaproteobacteria</taxon>
        <taxon>Sphingomonadales</taxon>
        <taxon>Sphingomonadaceae</taxon>
        <taxon>Sphingorhabdus</taxon>
    </lineage>
</organism>
<evidence type="ECO:0000313" key="3">
    <source>
        <dbReference type="Proteomes" id="UP001595887"/>
    </source>
</evidence>
<dbReference type="Pfam" id="PF10282">
    <property type="entry name" value="Lactonase"/>
    <property type="match status" value="1"/>
</dbReference>
<dbReference type="InterPro" id="IPR015943">
    <property type="entry name" value="WD40/YVTN_repeat-like_dom_sf"/>
</dbReference>
<dbReference type="RefSeq" id="WP_381423595.1">
    <property type="nucleotide sequence ID" value="NZ_JBHSDH010000013.1"/>
</dbReference>
<dbReference type="EMBL" id="JBHSDH010000013">
    <property type="protein sequence ID" value="MFC4292696.1"/>
    <property type="molecule type" value="Genomic_DNA"/>
</dbReference>
<dbReference type="PANTHER" id="PTHR47197">
    <property type="entry name" value="PROTEIN NIRF"/>
    <property type="match status" value="1"/>
</dbReference>
<accession>A0ABV8RKC3</accession>
<dbReference type="InterPro" id="IPR019405">
    <property type="entry name" value="Lactonase_7-beta_prop"/>
</dbReference>
<dbReference type="SUPFAM" id="SSF51004">
    <property type="entry name" value="C-terminal (heme d1) domain of cytochrome cd1-nitrite reductase"/>
    <property type="match status" value="1"/>
</dbReference>
<dbReference type="Proteomes" id="UP001595887">
    <property type="component" value="Unassembled WGS sequence"/>
</dbReference>